<dbReference type="InterPro" id="IPR036938">
    <property type="entry name" value="PAP2/HPO_sf"/>
</dbReference>
<evidence type="ECO:0000256" key="1">
    <source>
        <dbReference type="SAM" id="Phobius"/>
    </source>
</evidence>
<feature type="transmembrane region" description="Helical" evidence="1">
    <location>
        <begin position="12"/>
        <end position="31"/>
    </location>
</feature>
<proteinExistence type="predicted"/>
<keyword evidence="1" id="KW-0812">Transmembrane</keyword>
<geneLocation type="plasmid" evidence="3 4">
    <name>pPRADMK78_01</name>
</geneLocation>
<dbReference type="CDD" id="cd03392">
    <property type="entry name" value="PAP2_like_2"/>
    <property type="match status" value="1"/>
</dbReference>
<sequence>MIKRYITFLGDREWTLVLALLVVAAALWGFVELVDEVIEGETGAVDEALLLAFRSAEDPAVPLGPDWLKEMMRDFTALGGVGILTLLTFAVAGYVTLLGKPKAALAILISVGGGVIISTLIKAGIDRPRPDLVPHGSYVSSASFPSGHSMMATVVYLTLAVIVARVRPRWRQRVYVLSWAILATLLVGVSRIYLGVHWPSDVLAGWTVGSAWAILCWTIMIHLQRRRQIEGESS</sequence>
<keyword evidence="3" id="KW-0614">Plasmid</keyword>
<feature type="transmembrane region" description="Helical" evidence="1">
    <location>
        <begin position="145"/>
        <end position="164"/>
    </location>
</feature>
<feature type="transmembrane region" description="Helical" evidence="1">
    <location>
        <begin position="104"/>
        <end position="125"/>
    </location>
</feature>
<keyword evidence="1" id="KW-1133">Transmembrane helix</keyword>
<dbReference type="EMBL" id="CP058351">
    <property type="protein sequence ID" value="QLF71482.1"/>
    <property type="molecule type" value="Genomic_DNA"/>
</dbReference>
<dbReference type="SUPFAM" id="SSF48317">
    <property type="entry name" value="Acid phosphatase/Vanadium-dependent haloperoxidase"/>
    <property type="match status" value="1"/>
</dbReference>
<feature type="transmembrane region" description="Helical" evidence="1">
    <location>
        <begin position="176"/>
        <end position="196"/>
    </location>
</feature>
<feature type="transmembrane region" description="Helical" evidence="1">
    <location>
        <begin position="202"/>
        <end position="223"/>
    </location>
</feature>
<reference evidence="3 4" key="1">
    <citation type="submission" date="2020-06" db="EMBL/GenBank/DDBJ databases">
        <title>Genome sequence of Rhizobium sp strain ADMK78.</title>
        <authorList>
            <person name="Rahi P."/>
        </authorList>
    </citation>
    <scope>NUCLEOTIDE SEQUENCE [LARGE SCALE GENOMIC DNA]</scope>
    <source>
        <strain evidence="3 4">ADMK78</strain>
        <plasmid evidence="3 4">pPRADMK78_01</plasmid>
    </source>
</reference>
<accession>A0ABX6QT38</accession>
<dbReference type="PANTHER" id="PTHR14969:SF13">
    <property type="entry name" value="AT30094P"/>
    <property type="match status" value="1"/>
</dbReference>
<keyword evidence="1" id="KW-0472">Membrane</keyword>
<keyword evidence="4" id="KW-1185">Reference proteome</keyword>
<gene>
    <name evidence="3" type="ORF">FE840_017560</name>
</gene>
<evidence type="ECO:0000259" key="2">
    <source>
        <dbReference type="SMART" id="SM00014"/>
    </source>
</evidence>
<feature type="transmembrane region" description="Helical" evidence="1">
    <location>
        <begin position="75"/>
        <end position="97"/>
    </location>
</feature>
<protein>
    <submittedName>
        <fullName evidence="3">Phosphatase PAP2 family protein</fullName>
    </submittedName>
</protein>
<organism evidence="3 4">
    <name type="scientific">Peteryoungia desertarenae</name>
    <dbReference type="NCBI Taxonomy" id="1813451"/>
    <lineage>
        <taxon>Bacteria</taxon>
        <taxon>Pseudomonadati</taxon>
        <taxon>Pseudomonadota</taxon>
        <taxon>Alphaproteobacteria</taxon>
        <taxon>Hyphomicrobiales</taxon>
        <taxon>Rhizobiaceae</taxon>
        <taxon>Peteryoungia</taxon>
    </lineage>
</organism>
<feature type="domain" description="Phosphatidic acid phosphatase type 2/haloperoxidase" evidence="2">
    <location>
        <begin position="102"/>
        <end position="217"/>
    </location>
</feature>
<dbReference type="SMART" id="SM00014">
    <property type="entry name" value="acidPPc"/>
    <property type="match status" value="1"/>
</dbReference>
<dbReference type="RefSeq" id="WP_138287539.1">
    <property type="nucleotide sequence ID" value="NZ_CP058351.1"/>
</dbReference>
<dbReference type="Proteomes" id="UP000308530">
    <property type="component" value="Plasmid pPRADMK78_01"/>
</dbReference>
<evidence type="ECO:0000313" key="3">
    <source>
        <dbReference type="EMBL" id="QLF71482.1"/>
    </source>
</evidence>
<dbReference type="Gene3D" id="1.20.144.10">
    <property type="entry name" value="Phosphatidic acid phosphatase type 2/haloperoxidase"/>
    <property type="match status" value="2"/>
</dbReference>
<dbReference type="PANTHER" id="PTHR14969">
    <property type="entry name" value="SPHINGOSINE-1-PHOSPHATE PHOSPHOHYDROLASE"/>
    <property type="match status" value="1"/>
</dbReference>
<evidence type="ECO:0000313" key="4">
    <source>
        <dbReference type="Proteomes" id="UP000308530"/>
    </source>
</evidence>
<dbReference type="InterPro" id="IPR000326">
    <property type="entry name" value="PAP2/HPO"/>
</dbReference>
<name>A0ABX6QT38_9HYPH</name>
<dbReference type="Pfam" id="PF01569">
    <property type="entry name" value="PAP2"/>
    <property type="match status" value="1"/>
</dbReference>